<dbReference type="InterPro" id="IPR036465">
    <property type="entry name" value="vWFA_dom_sf"/>
</dbReference>
<dbReference type="InterPro" id="IPR006616">
    <property type="entry name" value="DM9_repeat"/>
</dbReference>
<evidence type="ECO:0000313" key="3">
    <source>
        <dbReference type="EMBL" id="KAF8438544.1"/>
    </source>
</evidence>
<dbReference type="AlphaFoldDB" id="A0AAD4BS73"/>
<dbReference type="PANTHER" id="PTHR34706:SF1">
    <property type="entry name" value="VWFA DOMAIN-CONTAINING PROTEIN"/>
    <property type="match status" value="1"/>
</dbReference>
<gene>
    <name evidence="3" type="ORF">L210DRAFT_3404116</name>
</gene>
<dbReference type="PANTHER" id="PTHR34706">
    <property type="entry name" value="SLR1338 PROTEIN"/>
    <property type="match status" value="1"/>
</dbReference>
<dbReference type="SMART" id="SM00696">
    <property type="entry name" value="DM9"/>
    <property type="match status" value="1"/>
</dbReference>
<proteinExistence type="predicted"/>
<accession>A0AAD4BS73</accession>
<evidence type="ECO:0000256" key="1">
    <source>
        <dbReference type="SAM" id="MobiDB-lite"/>
    </source>
</evidence>
<dbReference type="Pfam" id="PF11901">
    <property type="entry name" value="DM9"/>
    <property type="match status" value="1"/>
</dbReference>
<keyword evidence="4" id="KW-1185">Reference proteome</keyword>
<dbReference type="EMBL" id="WHUW01000016">
    <property type="protein sequence ID" value="KAF8438544.1"/>
    <property type="molecule type" value="Genomic_DNA"/>
</dbReference>
<evidence type="ECO:0000259" key="2">
    <source>
        <dbReference type="PROSITE" id="PS50234"/>
    </source>
</evidence>
<feature type="region of interest" description="Disordered" evidence="1">
    <location>
        <begin position="400"/>
        <end position="431"/>
    </location>
</feature>
<dbReference type="SUPFAM" id="SSF53300">
    <property type="entry name" value="vWA-like"/>
    <property type="match status" value="1"/>
</dbReference>
<dbReference type="Proteomes" id="UP001194468">
    <property type="component" value="Unassembled WGS sequence"/>
</dbReference>
<dbReference type="PROSITE" id="PS50234">
    <property type="entry name" value="VWFA"/>
    <property type="match status" value="1"/>
</dbReference>
<feature type="domain" description="VWFA" evidence="2">
    <location>
        <begin position="196"/>
        <end position="397"/>
    </location>
</feature>
<organism evidence="3 4">
    <name type="scientific">Boletus edulis BED1</name>
    <dbReference type="NCBI Taxonomy" id="1328754"/>
    <lineage>
        <taxon>Eukaryota</taxon>
        <taxon>Fungi</taxon>
        <taxon>Dikarya</taxon>
        <taxon>Basidiomycota</taxon>
        <taxon>Agaricomycotina</taxon>
        <taxon>Agaricomycetes</taxon>
        <taxon>Agaricomycetidae</taxon>
        <taxon>Boletales</taxon>
        <taxon>Boletineae</taxon>
        <taxon>Boletaceae</taxon>
        <taxon>Boletoideae</taxon>
        <taxon>Boletus</taxon>
    </lineage>
</organism>
<evidence type="ECO:0000313" key="4">
    <source>
        <dbReference type="Proteomes" id="UP001194468"/>
    </source>
</evidence>
<reference evidence="3" key="2">
    <citation type="journal article" date="2020" name="Nat. Commun.">
        <title>Large-scale genome sequencing of mycorrhizal fungi provides insights into the early evolution of symbiotic traits.</title>
        <authorList>
            <person name="Miyauchi S."/>
            <person name="Kiss E."/>
            <person name="Kuo A."/>
            <person name="Drula E."/>
            <person name="Kohler A."/>
            <person name="Sanchez-Garcia M."/>
            <person name="Morin E."/>
            <person name="Andreopoulos B."/>
            <person name="Barry K.W."/>
            <person name="Bonito G."/>
            <person name="Buee M."/>
            <person name="Carver A."/>
            <person name="Chen C."/>
            <person name="Cichocki N."/>
            <person name="Clum A."/>
            <person name="Culley D."/>
            <person name="Crous P.W."/>
            <person name="Fauchery L."/>
            <person name="Girlanda M."/>
            <person name="Hayes R.D."/>
            <person name="Keri Z."/>
            <person name="LaButti K."/>
            <person name="Lipzen A."/>
            <person name="Lombard V."/>
            <person name="Magnuson J."/>
            <person name="Maillard F."/>
            <person name="Murat C."/>
            <person name="Nolan M."/>
            <person name="Ohm R.A."/>
            <person name="Pangilinan J."/>
            <person name="Pereira M.F."/>
            <person name="Perotto S."/>
            <person name="Peter M."/>
            <person name="Pfister S."/>
            <person name="Riley R."/>
            <person name="Sitrit Y."/>
            <person name="Stielow J.B."/>
            <person name="Szollosi G."/>
            <person name="Zifcakova L."/>
            <person name="Stursova M."/>
            <person name="Spatafora J.W."/>
            <person name="Tedersoo L."/>
            <person name="Vaario L.M."/>
            <person name="Yamada A."/>
            <person name="Yan M."/>
            <person name="Wang P."/>
            <person name="Xu J."/>
            <person name="Bruns T."/>
            <person name="Baldrian P."/>
            <person name="Vilgalys R."/>
            <person name="Dunand C."/>
            <person name="Henrissat B."/>
            <person name="Grigoriev I.V."/>
            <person name="Hibbett D."/>
            <person name="Nagy L.G."/>
            <person name="Martin F.M."/>
        </authorList>
    </citation>
    <scope>NUCLEOTIDE SEQUENCE</scope>
    <source>
        <strain evidence="3">BED1</strain>
    </source>
</reference>
<reference evidence="3" key="1">
    <citation type="submission" date="2019-10" db="EMBL/GenBank/DDBJ databases">
        <authorList>
            <consortium name="DOE Joint Genome Institute"/>
            <person name="Kuo A."/>
            <person name="Miyauchi S."/>
            <person name="Kiss E."/>
            <person name="Drula E."/>
            <person name="Kohler A."/>
            <person name="Sanchez-Garcia M."/>
            <person name="Andreopoulos B."/>
            <person name="Barry K.W."/>
            <person name="Bonito G."/>
            <person name="Buee M."/>
            <person name="Carver A."/>
            <person name="Chen C."/>
            <person name="Cichocki N."/>
            <person name="Clum A."/>
            <person name="Culley D."/>
            <person name="Crous P.W."/>
            <person name="Fauchery L."/>
            <person name="Girlanda M."/>
            <person name="Hayes R."/>
            <person name="Keri Z."/>
            <person name="LaButti K."/>
            <person name="Lipzen A."/>
            <person name="Lombard V."/>
            <person name="Magnuson J."/>
            <person name="Maillard F."/>
            <person name="Morin E."/>
            <person name="Murat C."/>
            <person name="Nolan M."/>
            <person name="Ohm R."/>
            <person name="Pangilinan J."/>
            <person name="Pereira M."/>
            <person name="Perotto S."/>
            <person name="Peter M."/>
            <person name="Riley R."/>
            <person name="Sitrit Y."/>
            <person name="Stielow B."/>
            <person name="Szollosi G."/>
            <person name="Zifcakova L."/>
            <person name="Stursova M."/>
            <person name="Spatafora J.W."/>
            <person name="Tedersoo L."/>
            <person name="Vaario L.-M."/>
            <person name="Yamada A."/>
            <person name="Yan M."/>
            <person name="Wang P."/>
            <person name="Xu J."/>
            <person name="Bruns T."/>
            <person name="Baldrian P."/>
            <person name="Vilgalys R."/>
            <person name="Henrissat B."/>
            <person name="Grigoriev I.V."/>
            <person name="Hibbett D."/>
            <person name="Nagy L.G."/>
            <person name="Martin F.M."/>
        </authorList>
    </citation>
    <scope>NUCLEOTIDE SEQUENCE</scope>
    <source>
        <strain evidence="3">BED1</strain>
    </source>
</reference>
<dbReference type="Pfam" id="PF00092">
    <property type="entry name" value="VWA"/>
    <property type="match status" value="1"/>
</dbReference>
<feature type="compositionally biased region" description="Polar residues" evidence="1">
    <location>
        <begin position="403"/>
        <end position="413"/>
    </location>
</feature>
<dbReference type="Gene3D" id="3.40.50.410">
    <property type="entry name" value="von Willebrand factor, type A domain"/>
    <property type="match status" value="1"/>
</dbReference>
<protein>
    <recommendedName>
        <fullName evidence="2">VWFA domain-containing protein</fullName>
    </recommendedName>
</protein>
<sequence length="448" mass="49548">MVTERSRLSEHGSRPITPVVVETRSAVQKEEWLIAARRSTEHFKRHGSPVPLVWVLTEGNQIPDNAVPFGADRNGCTMYIARALLEGDIGKASPQFSGAVIGYAGKEHIIANYEVLVCASQLRWGFAPPAESEGALVQGTVVLAQQRAQRSLLRTKLHTEVDVFNTTLVESDIPRFIPECVDVDREAGLRRLAEIKTVIVIDDSMSVKGNLWELAREALAGIVDIANQYGSKGADIHFMHWDDYAPNMQSRSEVQALFNRILPEGMCEDTPTGAKLGQIINHYVPLIEPERTTHEPITVVVITDGLPTDQEDLERVIVDAAHRLDRHHVKQDMFGIQFVQIGTDPAASELLHVLDNHLETRYKIRDLVDSTPYDPAQGAFDTEYMLKILLGGLHKDLDRAGPNSGQSTLLSPLNPTPRHLERSPRGLTARLGVDSPRLGSLSVRPGGY</sequence>
<comment type="caution">
    <text evidence="3">The sequence shown here is derived from an EMBL/GenBank/DDBJ whole genome shotgun (WGS) entry which is preliminary data.</text>
</comment>
<dbReference type="InterPro" id="IPR002035">
    <property type="entry name" value="VWF_A"/>
</dbReference>
<name>A0AAD4BS73_BOLED</name>